<keyword evidence="4" id="KW-1185">Reference proteome</keyword>
<dbReference type="eggNOG" id="KOG3715">
    <property type="taxonomic scope" value="Eukaryota"/>
</dbReference>
<dbReference type="PROSITE" id="PS51834">
    <property type="entry name" value="DENN_FLCN_SMCR8"/>
    <property type="match status" value="1"/>
</dbReference>
<evidence type="ECO:0000313" key="3">
    <source>
        <dbReference type="EMBL" id="CCG85171.1"/>
    </source>
</evidence>
<dbReference type="EMBL" id="CAHR02000009">
    <property type="protein sequence ID" value="CCG85171.1"/>
    <property type="molecule type" value="Genomic_DNA"/>
</dbReference>
<dbReference type="InterPro" id="IPR037521">
    <property type="entry name" value="FLCN/SMCR8_DENN"/>
</dbReference>
<proteinExistence type="predicted"/>
<dbReference type="InterPro" id="IPR037520">
    <property type="entry name" value="Folliculin/SMCR8_longin"/>
</dbReference>
<evidence type="ECO:0000313" key="4">
    <source>
        <dbReference type="Proteomes" id="UP000013776"/>
    </source>
</evidence>
<dbReference type="GO" id="GO:0005829">
    <property type="term" value="C:cytosol"/>
    <property type="evidence" value="ECO:0007669"/>
    <property type="project" value="TreeGrafter"/>
</dbReference>
<comment type="caution">
    <text evidence="3">The sequence shown here is derived from an EMBL/GenBank/DDBJ whole genome shotgun (WGS) entry which is preliminary data.</text>
</comment>
<evidence type="ECO:0000259" key="2">
    <source>
        <dbReference type="PROSITE" id="PS51834"/>
    </source>
</evidence>
<dbReference type="GO" id="GO:0005096">
    <property type="term" value="F:GTPase activator activity"/>
    <property type="evidence" value="ECO:0007669"/>
    <property type="project" value="InterPro"/>
</dbReference>
<dbReference type="VEuPathDB" id="FungiDB:TAPDE_000334"/>
<dbReference type="GO" id="GO:1904263">
    <property type="term" value="P:positive regulation of TORC1 signaling"/>
    <property type="evidence" value="ECO:0007669"/>
    <property type="project" value="TreeGrafter"/>
</dbReference>
<sequence>MLRTRDGDVSYISLRHPQSQERYKAVRNACIRALSCESIPGRNGPVFFGDPSIGYTIAYIFRLADTRGPSANTHNGRRQYALMCTAAQEQALLQSWTFITDRFRVLAQKIVDGSETVARQAADAQRMRRGTGESVSMDRDRSFLRPKGRVAEKGLADLIGMEDIFVQVHAVFAWMLGIWRVHFEGANRATREPKDESSASTSVGVTAQTVDAETTVA</sequence>
<dbReference type="AlphaFoldDB" id="R4XPR8"/>
<gene>
    <name evidence="3" type="ORF">TAPDE_000334</name>
</gene>
<evidence type="ECO:0000256" key="1">
    <source>
        <dbReference type="SAM" id="MobiDB-lite"/>
    </source>
</evidence>
<dbReference type="PANTHER" id="PTHR31441:SF2">
    <property type="entry name" value="FOLLICULIN"/>
    <property type="match status" value="1"/>
</dbReference>
<reference evidence="3 4" key="1">
    <citation type="journal article" date="2013" name="MBio">
        <title>Genome sequencing of the plant pathogen Taphrina deformans, the causal agent of peach leaf curl.</title>
        <authorList>
            <person name="Cisse O.H."/>
            <person name="Almeida J.M.G.C.F."/>
            <person name="Fonseca A."/>
            <person name="Kumar A.A."/>
            <person name="Salojaervi J."/>
            <person name="Overmyer K."/>
            <person name="Hauser P.M."/>
            <person name="Pagni M."/>
        </authorList>
    </citation>
    <scope>NUCLEOTIDE SEQUENCE [LARGE SCALE GENOMIC DNA]</scope>
    <source>
        <strain evidence="4">PYCC 5710 / ATCC 11124 / CBS 356.35 / IMI 108563 / JCM 9778 / NBRC 8474</strain>
    </source>
</reference>
<accession>R4XPR8</accession>
<dbReference type="OrthoDB" id="5599713at2759"/>
<feature type="region of interest" description="Disordered" evidence="1">
    <location>
        <begin position="190"/>
        <end position="217"/>
    </location>
</feature>
<dbReference type="STRING" id="1097556.R4XPR8"/>
<name>R4XPR8_TAPDE</name>
<dbReference type="Proteomes" id="UP000013776">
    <property type="component" value="Unassembled WGS sequence"/>
</dbReference>
<feature type="domain" description="UDENN FLCN/SMCR8-type" evidence="2">
    <location>
        <begin position="1"/>
        <end position="217"/>
    </location>
</feature>
<dbReference type="InterPro" id="IPR021713">
    <property type="entry name" value="Folliculin"/>
</dbReference>
<dbReference type="Pfam" id="PF11704">
    <property type="entry name" value="Folliculin"/>
    <property type="match status" value="1"/>
</dbReference>
<dbReference type="PANTHER" id="PTHR31441">
    <property type="entry name" value="FOLLICULIN FAMILY MEMBER"/>
    <property type="match status" value="1"/>
</dbReference>
<organism evidence="3 4">
    <name type="scientific">Taphrina deformans (strain PYCC 5710 / ATCC 11124 / CBS 356.35 / IMI 108563 / JCM 9778 / NBRC 8474)</name>
    <name type="common">Peach leaf curl fungus</name>
    <name type="synonym">Lalaria deformans</name>
    <dbReference type="NCBI Taxonomy" id="1097556"/>
    <lineage>
        <taxon>Eukaryota</taxon>
        <taxon>Fungi</taxon>
        <taxon>Dikarya</taxon>
        <taxon>Ascomycota</taxon>
        <taxon>Taphrinomycotina</taxon>
        <taxon>Taphrinomycetes</taxon>
        <taxon>Taphrinales</taxon>
        <taxon>Taphrinaceae</taxon>
        <taxon>Taphrina</taxon>
    </lineage>
</organism>
<protein>
    <recommendedName>
        <fullName evidence="2">UDENN FLCN/SMCR8-type domain-containing protein</fullName>
    </recommendedName>
</protein>
<feature type="compositionally biased region" description="Polar residues" evidence="1">
    <location>
        <begin position="198"/>
        <end position="217"/>
    </location>
</feature>